<evidence type="ECO:0000313" key="2">
    <source>
        <dbReference type="Proteomes" id="UP001595647"/>
    </source>
</evidence>
<gene>
    <name evidence="1" type="ORF">ACFOHV_20160</name>
</gene>
<accession>A0ABV7I7K8</accession>
<dbReference type="Proteomes" id="UP001595647">
    <property type="component" value="Unassembled WGS sequence"/>
</dbReference>
<comment type="caution">
    <text evidence="1">The sequence shown here is derived from an EMBL/GenBank/DDBJ whole genome shotgun (WGS) entry which is preliminary data.</text>
</comment>
<reference evidence="2" key="1">
    <citation type="journal article" date="2019" name="Int. J. Syst. Evol. Microbiol.">
        <title>The Global Catalogue of Microorganisms (GCM) 10K type strain sequencing project: providing services to taxonomists for standard genome sequencing and annotation.</title>
        <authorList>
            <consortium name="The Broad Institute Genomics Platform"/>
            <consortium name="The Broad Institute Genome Sequencing Center for Infectious Disease"/>
            <person name="Wu L."/>
            <person name="Ma J."/>
        </authorList>
    </citation>
    <scope>NUCLEOTIDE SEQUENCE [LARGE SCALE GENOMIC DNA]</scope>
    <source>
        <strain evidence="2">KCTC 52231</strain>
    </source>
</reference>
<protein>
    <recommendedName>
        <fullName evidence="3">Regulatory LuxR family protein</fullName>
    </recommendedName>
</protein>
<dbReference type="EMBL" id="JBHRTG010000019">
    <property type="protein sequence ID" value="MFC3165601.1"/>
    <property type="molecule type" value="Genomic_DNA"/>
</dbReference>
<organism evidence="1 2">
    <name type="scientific">Ciceribacter thiooxidans</name>
    <dbReference type="NCBI Taxonomy" id="1969821"/>
    <lineage>
        <taxon>Bacteria</taxon>
        <taxon>Pseudomonadati</taxon>
        <taxon>Pseudomonadota</taxon>
        <taxon>Alphaproteobacteria</taxon>
        <taxon>Hyphomicrobiales</taxon>
        <taxon>Rhizobiaceae</taxon>
        <taxon>Ciceribacter</taxon>
    </lineage>
</organism>
<evidence type="ECO:0008006" key="3">
    <source>
        <dbReference type="Google" id="ProtNLM"/>
    </source>
</evidence>
<keyword evidence="2" id="KW-1185">Reference proteome</keyword>
<name>A0ABV7I7K8_9HYPH</name>
<evidence type="ECO:0000313" key="1">
    <source>
        <dbReference type="EMBL" id="MFC3165601.1"/>
    </source>
</evidence>
<dbReference type="RefSeq" id="WP_182309068.1">
    <property type="nucleotide sequence ID" value="NZ_CP059897.1"/>
</dbReference>
<proteinExistence type="predicted"/>
<sequence>MKDSSGGAIRSRAETDALTGVRAGLTLRQIEVIRAVTIAGTIAGAARLMNAH</sequence>